<keyword evidence="3" id="KW-0547">Nucleotide-binding</keyword>
<dbReference type="EMBL" id="LAXI01000002">
    <property type="protein sequence ID" value="KRS18972.1"/>
    <property type="molecule type" value="Genomic_DNA"/>
</dbReference>
<proteinExistence type="inferred from homology"/>
<evidence type="ECO:0000259" key="5">
    <source>
        <dbReference type="PROSITE" id="PS50893"/>
    </source>
</evidence>
<evidence type="ECO:0000256" key="1">
    <source>
        <dbReference type="ARBA" id="ARBA00005417"/>
    </source>
</evidence>
<dbReference type="PANTHER" id="PTHR42781:SF4">
    <property type="entry name" value="SPERMIDINE_PUTRESCINE IMPORT ATP-BINDING PROTEIN POTA"/>
    <property type="match status" value="1"/>
</dbReference>
<dbReference type="SMART" id="SM00382">
    <property type="entry name" value="AAA"/>
    <property type="match status" value="1"/>
</dbReference>
<accession>A0A0T5PD41</accession>
<dbReference type="InterPro" id="IPR013611">
    <property type="entry name" value="Transp-assoc_OB_typ2"/>
</dbReference>
<dbReference type="Pfam" id="PF00005">
    <property type="entry name" value="ABC_tran"/>
    <property type="match status" value="1"/>
</dbReference>
<keyword evidence="8" id="KW-1185">Reference proteome</keyword>
<dbReference type="Gene3D" id="3.40.50.300">
    <property type="entry name" value="P-loop containing nucleotide triphosphate hydrolases"/>
    <property type="match status" value="1"/>
</dbReference>
<evidence type="ECO:0000313" key="9">
    <source>
        <dbReference type="Proteomes" id="UP000325785"/>
    </source>
</evidence>
<evidence type="ECO:0000256" key="4">
    <source>
        <dbReference type="ARBA" id="ARBA00022840"/>
    </source>
</evidence>
<dbReference type="InterPro" id="IPR008995">
    <property type="entry name" value="Mo/tungstate-bd_C_term_dom"/>
</dbReference>
<dbReference type="Pfam" id="PF08402">
    <property type="entry name" value="TOBE_2"/>
    <property type="match status" value="1"/>
</dbReference>
<keyword evidence="4 7" id="KW-0067">ATP-binding</keyword>
<reference evidence="6 8" key="1">
    <citation type="submission" date="2015-04" db="EMBL/GenBank/DDBJ databases">
        <title>The draft genome sequence of Roseovarius indicus B108T.</title>
        <authorList>
            <person name="Li G."/>
            <person name="Lai Q."/>
            <person name="Shao Z."/>
            <person name="Yan P."/>
        </authorList>
    </citation>
    <scope>NUCLEOTIDE SEQUENCE [LARGE SCALE GENOMIC DNA]</scope>
    <source>
        <strain evidence="6 8">B108</strain>
    </source>
</reference>
<reference evidence="7 9" key="2">
    <citation type="submission" date="2018-08" db="EMBL/GenBank/DDBJ databases">
        <title>Genetic Globetrotter - A new plasmid hitch-hiking vast phylogenetic and geographic distances.</title>
        <authorList>
            <person name="Vollmers J."/>
            <person name="Petersen J."/>
        </authorList>
    </citation>
    <scope>NUCLEOTIDE SEQUENCE [LARGE SCALE GENOMIC DNA]</scope>
    <source>
        <strain evidence="7 9">DSM 26383</strain>
    </source>
</reference>
<organism evidence="6 8">
    <name type="scientific">Roseovarius indicus</name>
    <dbReference type="NCBI Taxonomy" id="540747"/>
    <lineage>
        <taxon>Bacteria</taxon>
        <taxon>Pseudomonadati</taxon>
        <taxon>Pseudomonadota</taxon>
        <taxon>Alphaproteobacteria</taxon>
        <taxon>Rhodobacterales</taxon>
        <taxon>Roseobacteraceae</taxon>
        <taxon>Roseovarius</taxon>
    </lineage>
</organism>
<dbReference type="PATRIC" id="fig|540747.5.peg.2509"/>
<dbReference type="RefSeq" id="WP_057813772.1">
    <property type="nucleotide sequence ID" value="NZ_CP031598.1"/>
</dbReference>
<dbReference type="InterPro" id="IPR003439">
    <property type="entry name" value="ABC_transporter-like_ATP-bd"/>
</dbReference>
<gene>
    <name evidence="7" type="primary">potA_12</name>
    <name evidence="7" type="ORF">RIdsm_01889</name>
    <name evidence="6" type="ORF">XM52_04675</name>
</gene>
<dbReference type="PROSITE" id="PS50893">
    <property type="entry name" value="ABC_TRANSPORTER_2"/>
    <property type="match status" value="1"/>
</dbReference>
<dbReference type="KEGG" id="rid:RIdsm_01889"/>
<dbReference type="InterPro" id="IPR050093">
    <property type="entry name" value="ABC_SmlMolc_Importer"/>
</dbReference>
<name>A0A0T5PD41_9RHOB</name>
<evidence type="ECO:0000256" key="3">
    <source>
        <dbReference type="ARBA" id="ARBA00022741"/>
    </source>
</evidence>
<keyword evidence="2" id="KW-0813">Transport</keyword>
<comment type="similarity">
    <text evidence="1">Belongs to the ABC transporter superfamily.</text>
</comment>
<evidence type="ECO:0000256" key="2">
    <source>
        <dbReference type="ARBA" id="ARBA00022448"/>
    </source>
</evidence>
<protein>
    <submittedName>
        <fullName evidence="6">Spermidine/putrescine ABC transporter ATPase</fullName>
    </submittedName>
    <submittedName>
        <fullName evidence="7">Spermidine/putrescine import ATP-binding protein PotA</fullName>
    </submittedName>
</protein>
<feature type="domain" description="ABC transporter" evidence="5">
    <location>
        <begin position="4"/>
        <end position="234"/>
    </location>
</feature>
<evidence type="ECO:0000313" key="6">
    <source>
        <dbReference type="EMBL" id="KRS18972.1"/>
    </source>
</evidence>
<dbReference type="InterPro" id="IPR027417">
    <property type="entry name" value="P-loop_NTPase"/>
</dbReference>
<dbReference type="PROSITE" id="PS00211">
    <property type="entry name" value="ABC_TRANSPORTER_1"/>
    <property type="match status" value="1"/>
</dbReference>
<dbReference type="Proteomes" id="UP000051401">
    <property type="component" value="Unassembled WGS sequence"/>
</dbReference>
<sequence length="354" mass="38391">MSSITLENVTKRYGSLTTVDKLNLDIQKEEFLAFLGPSGCGKTTTLRMIAGLTLPDDGAIHFGSRDVTFLPPYSRNAGIVFQSYALFPHMTIADNVAFGLQMRKIAKSDIGPQVTRALQLVQMEHLAGRMPHELSGGQQQRAALARAIVYEPDALLLDEPLSALDAKLRLEVRNELRALQKTLGLTTVFVTHDQDEAISVADRIAVMSGGRIEQVGTPTEIYERPANRFVAEFIGASNFLTGQDVGAGQFKLTSGQTVGFGHAGARAERGTISIRPEKIRLSESRNHDETGNGHGMDATVKSVIYRGALTEVLMNVGSEEITAHCQNFDTAGPKRFAPGDTVYAHWAPDAAVLL</sequence>
<dbReference type="AlphaFoldDB" id="A0A0T5PD41"/>
<dbReference type="GO" id="GO:0043190">
    <property type="term" value="C:ATP-binding cassette (ABC) transporter complex"/>
    <property type="evidence" value="ECO:0007669"/>
    <property type="project" value="InterPro"/>
</dbReference>
<dbReference type="InterPro" id="IPR017871">
    <property type="entry name" value="ABC_transporter-like_CS"/>
</dbReference>
<evidence type="ECO:0000313" key="7">
    <source>
        <dbReference type="EMBL" id="QEW26095.1"/>
    </source>
</evidence>
<dbReference type="Gene3D" id="2.40.50.100">
    <property type="match status" value="1"/>
</dbReference>
<dbReference type="EMBL" id="CP031598">
    <property type="protein sequence ID" value="QEW26095.1"/>
    <property type="molecule type" value="Genomic_DNA"/>
</dbReference>
<dbReference type="STRING" id="540747.SAMN04488031_103302"/>
<dbReference type="GO" id="GO:0016887">
    <property type="term" value="F:ATP hydrolysis activity"/>
    <property type="evidence" value="ECO:0007669"/>
    <property type="project" value="InterPro"/>
</dbReference>
<dbReference type="Proteomes" id="UP000325785">
    <property type="component" value="Chromosome"/>
</dbReference>
<dbReference type="SUPFAM" id="SSF52540">
    <property type="entry name" value="P-loop containing nucleoside triphosphate hydrolases"/>
    <property type="match status" value="1"/>
</dbReference>
<dbReference type="FunFam" id="3.40.50.300:FF:000042">
    <property type="entry name" value="Maltose/maltodextrin ABC transporter, ATP-binding protein"/>
    <property type="match status" value="1"/>
</dbReference>
<dbReference type="OrthoDB" id="9802264at2"/>
<dbReference type="GO" id="GO:0005524">
    <property type="term" value="F:ATP binding"/>
    <property type="evidence" value="ECO:0007669"/>
    <property type="project" value="UniProtKB-KW"/>
</dbReference>
<evidence type="ECO:0000313" key="8">
    <source>
        <dbReference type="Proteomes" id="UP000051401"/>
    </source>
</evidence>
<dbReference type="PANTHER" id="PTHR42781">
    <property type="entry name" value="SPERMIDINE/PUTRESCINE IMPORT ATP-BINDING PROTEIN POTA"/>
    <property type="match status" value="1"/>
</dbReference>
<dbReference type="GO" id="GO:0140359">
    <property type="term" value="F:ABC-type transporter activity"/>
    <property type="evidence" value="ECO:0007669"/>
    <property type="project" value="UniProtKB-ARBA"/>
</dbReference>
<dbReference type="SUPFAM" id="SSF50331">
    <property type="entry name" value="MOP-like"/>
    <property type="match status" value="1"/>
</dbReference>
<dbReference type="InterPro" id="IPR003593">
    <property type="entry name" value="AAA+_ATPase"/>
</dbReference>